<evidence type="ECO:0000259" key="2">
    <source>
        <dbReference type="PROSITE" id="PS50010"/>
    </source>
</evidence>
<dbReference type="InterPro" id="IPR035899">
    <property type="entry name" value="DBL_dom_sf"/>
</dbReference>
<dbReference type="SUPFAM" id="SSF48065">
    <property type="entry name" value="DBL homology domain (DH-domain)"/>
    <property type="match status" value="1"/>
</dbReference>
<dbReference type="GO" id="GO:0016477">
    <property type="term" value="P:cell migration"/>
    <property type="evidence" value="ECO:0007669"/>
    <property type="project" value="TreeGrafter"/>
</dbReference>
<dbReference type="PROSITE" id="PS50010">
    <property type="entry name" value="DH_2"/>
    <property type="match status" value="1"/>
</dbReference>
<gene>
    <name evidence="4" type="ORF">BpHYR1_012750</name>
</gene>
<dbReference type="InterPro" id="IPR036872">
    <property type="entry name" value="CH_dom_sf"/>
</dbReference>
<evidence type="ECO:0000259" key="3">
    <source>
        <dbReference type="PROSITE" id="PS50021"/>
    </source>
</evidence>
<evidence type="ECO:0000313" key="5">
    <source>
        <dbReference type="Proteomes" id="UP000276133"/>
    </source>
</evidence>
<dbReference type="EMBL" id="REGN01000792">
    <property type="protein sequence ID" value="RNA39054.1"/>
    <property type="molecule type" value="Genomic_DNA"/>
</dbReference>
<sequence length="300" mass="34039">MSNQTNSNNDWIECIKWLNNLNSLPLGLKQKFLTNQLQLNEFASFLRDGEFLCNLVNQIVPGCIDSTLINKRAQMSQVLCLNNIRLFLSACKSARYFSMSDSDLFDEHMLYDLVDLACVIRTLSILSKNQLTIKSANTNGFDITNSSSGTLSKSDSSSRRLSSNGSLDTNQLAHTNDDIYYNIVPAEVEGPESYYTDESFLFNGLSDQQEKTDNQVYQTIVSTPINNVHHQPLKRDFVMKEILNTEKNFLDGLNILMNDFLIPLGNVLNEQDKKIIFTNMNGLIELHTNLYNDIYNACKV</sequence>
<keyword evidence="5" id="KW-1185">Reference proteome</keyword>
<accession>A0A3M7STA9</accession>
<reference evidence="4 5" key="1">
    <citation type="journal article" date="2018" name="Sci. Rep.">
        <title>Genomic signatures of local adaptation to the degree of environmental predictability in rotifers.</title>
        <authorList>
            <person name="Franch-Gras L."/>
            <person name="Hahn C."/>
            <person name="Garcia-Roger E.M."/>
            <person name="Carmona M.J."/>
            <person name="Serra M."/>
            <person name="Gomez A."/>
        </authorList>
    </citation>
    <scope>NUCLEOTIDE SEQUENCE [LARGE SCALE GENOMIC DNA]</scope>
    <source>
        <strain evidence="4">HYR1</strain>
    </source>
</reference>
<dbReference type="Gene3D" id="1.10.418.10">
    <property type="entry name" value="Calponin-like domain"/>
    <property type="match status" value="1"/>
</dbReference>
<feature type="region of interest" description="Disordered" evidence="1">
    <location>
        <begin position="147"/>
        <end position="170"/>
    </location>
</feature>
<dbReference type="GO" id="GO:0005085">
    <property type="term" value="F:guanyl-nucleotide exchange factor activity"/>
    <property type="evidence" value="ECO:0007669"/>
    <property type="project" value="InterPro"/>
</dbReference>
<feature type="domain" description="Calponin-homology (CH)" evidence="3">
    <location>
        <begin position="8"/>
        <end position="130"/>
    </location>
</feature>
<dbReference type="SMART" id="SM00033">
    <property type="entry name" value="CH"/>
    <property type="match status" value="1"/>
</dbReference>
<dbReference type="Pfam" id="PF00621">
    <property type="entry name" value="RhoGEF"/>
    <property type="match status" value="1"/>
</dbReference>
<dbReference type="OrthoDB" id="5340910at2759"/>
<dbReference type="AlphaFoldDB" id="A0A3M7STA9"/>
<feature type="compositionally biased region" description="Low complexity" evidence="1">
    <location>
        <begin position="147"/>
        <end position="168"/>
    </location>
</feature>
<dbReference type="PANTHER" id="PTHR45818:SF3">
    <property type="entry name" value="PROTEIN VAV"/>
    <property type="match status" value="1"/>
</dbReference>
<dbReference type="PROSITE" id="PS50021">
    <property type="entry name" value="CH"/>
    <property type="match status" value="1"/>
</dbReference>
<dbReference type="InterPro" id="IPR000219">
    <property type="entry name" value="DH_dom"/>
</dbReference>
<feature type="domain" description="DH" evidence="2">
    <location>
        <begin position="234"/>
        <end position="300"/>
    </location>
</feature>
<proteinExistence type="predicted"/>
<dbReference type="Proteomes" id="UP000276133">
    <property type="component" value="Unassembled WGS sequence"/>
</dbReference>
<evidence type="ECO:0000313" key="4">
    <source>
        <dbReference type="EMBL" id="RNA39054.1"/>
    </source>
</evidence>
<dbReference type="Pfam" id="PF00307">
    <property type="entry name" value="CH"/>
    <property type="match status" value="1"/>
</dbReference>
<dbReference type="SUPFAM" id="SSF47576">
    <property type="entry name" value="Calponin-homology domain, CH-domain"/>
    <property type="match status" value="1"/>
</dbReference>
<protein>
    <submittedName>
        <fullName evidence="4">Vav isoform X2</fullName>
    </submittedName>
</protein>
<comment type="caution">
    <text evidence="4">The sequence shown here is derived from an EMBL/GenBank/DDBJ whole genome shotgun (WGS) entry which is preliminary data.</text>
</comment>
<dbReference type="STRING" id="10195.A0A3M7STA9"/>
<dbReference type="InterPro" id="IPR001715">
    <property type="entry name" value="CH_dom"/>
</dbReference>
<dbReference type="GO" id="GO:0005737">
    <property type="term" value="C:cytoplasm"/>
    <property type="evidence" value="ECO:0007669"/>
    <property type="project" value="TreeGrafter"/>
</dbReference>
<name>A0A3M7STA9_BRAPC</name>
<evidence type="ECO:0000256" key="1">
    <source>
        <dbReference type="SAM" id="MobiDB-lite"/>
    </source>
</evidence>
<dbReference type="Gene3D" id="1.20.900.10">
    <property type="entry name" value="Dbl homology (DH) domain"/>
    <property type="match status" value="1"/>
</dbReference>
<dbReference type="PANTHER" id="PTHR45818">
    <property type="entry name" value="PROTEIN VAV"/>
    <property type="match status" value="1"/>
</dbReference>
<organism evidence="4 5">
    <name type="scientific">Brachionus plicatilis</name>
    <name type="common">Marine rotifer</name>
    <name type="synonym">Brachionus muelleri</name>
    <dbReference type="NCBI Taxonomy" id="10195"/>
    <lineage>
        <taxon>Eukaryota</taxon>
        <taxon>Metazoa</taxon>
        <taxon>Spiralia</taxon>
        <taxon>Gnathifera</taxon>
        <taxon>Rotifera</taxon>
        <taxon>Eurotatoria</taxon>
        <taxon>Monogononta</taxon>
        <taxon>Pseudotrocha</taxon>
        <taxon>Ploima</taxon>
        <taxon>Brachionidae</taxon>
        <taxon>Brachionus</taxon>
    </lineage>
</organism>